<keyword evidence="2" id="KW-0560">Oxidoreductase</keyword>
<dbReference type="EC" id="1.1.1.391" evidence="9"/>
<dbReference type="PRINTS" id="PR00081">
    <property type="entry name" value="GDHRDH"/>
</dbReference>
<evidence type="ECO:0000256" key="8">
    <source>
        <dbReference type="ARBA" id="ARBA00052953"/>
    </source>
</evidence>
<evidence type="ECO:0000256" key="7">
    <source>
        <dbReference type="ARBA" id="ARBA00052497"/>
    </source>
</evidence>
<comment type="catalytic activity">
    <reaction evidence="6">
        <text>3-oxochenodeoxycholate + NADH + H(+) = isochenodeoxycholate + NAD(+)</text>
        <dbReference type="Rhea" id="RHEA:47516"/>
        <dbReference type="ChEBI" id="CHEBI:15378"/>
        <dbReference type="ChEBI" id="CHEBI:57540"/>
        <dbReference type="ChEBI" id="CHEBI:57945"/>
        <dbReference type="ChEBI" id="CHEBI:87730"/>
        <dbReference type="ChEBI" id="CHEBI:87731"/>
    </reaction>
    <physiologicalReaction direction="left-to-right" evidence="6">
        <dbReference type="Rhea" id="RHEA:47517"/>
    </physiologicalReaction>
</comment>
<dbReference type="Pfam" id="PF13561">
    <property type="entry name" value="adh_short_C2"/>
    <property type="match status" value="1"/>
</dbReference>
<organism evidence="11 12">
    <name type="scientific">Candidatus Coprovicinus avistercoris</name>
    <dbReference type="NCBI Taxonomy" id="2840754"/>
    <lineage>
        <taxon>Bacteria</taxon>
        <taxon>Bacillati</taxon>
        <taxon>Actinomycetota</taxon>
        <taxon>Coriobacteriia</taxon>
        <taxon>Coriobacteriales</taxon>
        <taxon>Coriobacteriaceae</taxon>
        <taxon>Coriobacteriaceae incertae sedis</taxon>
        <taxon>Candidatus Coprovicinus</taxon>
    </lineage>
</organism>
<keyword evidence="3" id="KW-0443">Lipid metabolism</keyword>
<reference evidence="11" key="1">
    <citation type="submission" date="2020-10" db="EMBL/GenBank/DDBJ databases">
        <authorList>
            <person name="Gilroy R."/>
        </authorList>
    </citation>
    <scope>NUCLEOTIDE SEQUENCE</scope>
    <source>
        <strain evidence="11">ChiHjej12B11-29160</strain>
    </source>
</reference>
<evidence type="ECO:0000256" key="4">
    <source>
        <dbReference type="ARBA" id="ARBA00023221"/>
    </source>
</evidence>
<dbReference type="GO" id="GO:0016616">
    <property type="term" value="F:oxidoreductase activity, acting on the CH-OH group of donors, NAD or NADP as acceptor"/>
    <property type="evidence" value="ECO:0007669"/>
    <property type="project" value="TreeGrafter"/>
</dbReference>
<dbReference type="EMBL" id="DVMQ01000014">
    <property type="protein sequence ID" value="HIU24143.1"/>
    <property type="molecule type" value="Genomic_DNA"/>
</dbReference>
<comment type="caution">
    <text evidence="11">The sequence shown here is derived from an EMBL/GenBank/DDBJ whole genome shotgun (WGS) entry which is preliminary data.</text>
</comment>
<dbReference type="PRINTS" id="PR00080">
    <property type="entry name" value="SDRFAMILY"/>
</dbReference>
<evidence type="ECO:0000256" key="5">
    <source>
        <dbReference type="ARBA" id="ARBA00050257"/>
    </source>
</evidence>
<proteinExistence type="inferred from homology"/>
<dbReference type="SUPFAM" id="SSF51735">
    <property type="entry name" value="NAD(P)-binding Rossmann-fold domains"/>
    <property type="match status" value="1"/>
</dbReference>
<dbReference type="InterPro" id="IPR036291">
    <property type="entry name" value="NAD(P)-bd_dom_sf"/>
</dbReference>
<sequence length="257" mass="27094">MDKTISFDMTGKVAIVTGASRGLGVELATSLAEYGADLALMAGNEEKLKKTAASIIEKTGVKVITVKVDISNEQSVQAAVKAVMDEYGKIDVLVNNAGIIRYGRPEEISAADWRDCIDVDVTGTWLMSKEVVNAYMLEHGGRIVNICSVNSFSASPTAVVYHVSKAAEAALTKSCAAAWAGNGIYVNGIAPGNMQNGEMAPDTPPAILENIRNKVPQRRLGGYGDLSGALLFLASDANTYTQGTIIVCDGGLILESF</sequence>
<evidence type="ECO:0000256" key="3">
    <source>
        <dbReference type="ARBA" id="ARBA00023098"/>
    </source>
</evidence>
<dbReference type="Proteomes" id="UP000824078">
    <property type="component" value="Unassembled WGS sequence"/>
</dbReference>
<evidence type="ECO:0000256" key="1">
    <source>
        <dbReference type="ARBA" id="ARBA00006484"/>
    </source>
</evidence>
<evidence type="ECO:0000256" key="9">
    <source>
        <dbReference type="ARBA" id="ARBA00067031"/>
    </source>
</evidence>
<name>A0A9D1L5L2_9ACTN</name>
<comment type="similarity">
    <text evidence="1">Belongs to the short-chain dehydrogenases/reductases (SDR) family.</text>
</comment>
<evidence type="ECO:0000313" key="12">
    <source>
        <dbReference type="Proteomes" id="UP000824078"/>
    </source>
</evidence>
<comment type="catalytic activity">
    <reaction evidence="5">
        <text>12alpha-hydroxy-3-oxo-5beta-cholan-24-oate + NADH + H(+) = isodeoxycholate + NAD(+)</text>
        <dbReference type="Rhea" id="RHEA:47492"/>
        <dbReference type="ChEBI" id="CHEBI:15378"/>
        <dbReference type="ChEBI" id="CHEBI:57540"/>
        <dbReference type="ChEBI" id="CHEBI:57945"/>
        <dbReference type="ChEBI" id="CHEBI:87733"/>
        <dbReference type="ChEBI" id="CHEBI:87734"/>
    </reaction>
    <physiologicalReaction direction="left-to-right" evidence="5">
        <dbReference type="Rhea" id="RHEA:47493"/>
    </physiologicalReaction>
</comment>
<dbReference type="Gene3D" id="3.40.50.720">
    <property type="entry name" value="NAD(P)-binding Rossmann-like Domain"/>
    <property type="match status" value="1"/>
</dbReference>
<comment type="catalytic activity">
    <reaction evidence="7">
        <text>7alpha,12alpha-dihydroxy-3-oxo-5beta-cholan-24-oate + NADH + H(+) = isocholate + NAD(+)</text>
        <dbReference type="Rhea" id="RHEA:47512"/>
        <dbReference type="ChEBI" id="CHEBI:15378"/>
        <dbReference type="ChEBI" id="CHEBI:57540"/>
        <dbReference type="ChEBI" id="CHEBI:57945"/>
        <dbReference type="ChEBI" id="CHEBI:87735"/>
        <dbReference type="ChEBI" id="CHEBI:87736"/>
    </reaction>
    <physiologicalReaction direction="left-to-right" evidence="7">
        <dbReference type="Rhea" id="RHEA:47513"/>
    </physiologicalReaction>
</comment>
<evidence type="ECO:0000256" key="10">
    <source>
        <dbReference type="ARBA" id="ARBA00081284"/>
    </source>
</evidence>
<dbReference type="FunFam" id="3.40.50.720:FF:000084">
    <property type="entry name" value="Short-chain dehydrogenase reductase"/>
    <property type="match status" value="1"/>
</dbReference>
<accession>A0A9D1L5L2</accession>
<evidence type="ECO:0000256" key="6">
    <source>
        <dbReference type="ARBA" id="ARBA00050953"/>
    </source>
</evidence>
<protein>
    <recommendedName>
        <fullName evidence="9">3beta-hydroxycholanate 3-dehydrogenase (NAD(+))</fullName>
        <ecNumber evidence="9">1.1.1.391</ecNumber>
    </recommendedName>
    <alternativeName>
        <fullName evidence="10">NAD-dependent bile acid 3beta-dehydrogenase</fullName>
    </alternativeName>
</protein>
<evidence type="ECO:0000256" key="2">
    <source>
        <dbReference type="ARBA" id="ARBA00023002"/>
    </source>
</evidence>
<evidence type="ECO:0000313" key="11">
    <source>
        <dbReference type="EMBL" id="HIU24143.1"/>
    </source>
</evidence>
<dbReference type="AlphaFoldDB" id="A0A9D1L5L2"/>
<dbReference type="GO" id="GO:0008202">
    <property type="term" value="P:steroid metabolic process"/>
    <property type="evidence" value="ECO:0007669"/>
    <property type="project" value="UniProtKB-KW"/>
</dbReference>
<comment type="catalytic activity">
    <reaction evidence="8">
        <text>3-oxo-5beta-cholan-24-oate + NADH + H(+) = isolithocholate + NAD(+)</text>
        <dbReference type="Rhea" id="RHEA:47508"/>
        <dbReference type="ChEBI" id="CHEBI:11867"/>
        <dbReference type="ChEBI" id="CHEBI:15378"/>
        <dbReference type="ChEBI" id="CHEBI:57540"/>
        <dbReference type="ChEBI" id="CHEBI:57945"/>
        <dbReference type="ChEBI" id="CHEBI:87728"/>
        <dbReference type="EC" id="1.1.1.391"/>
    </reaction>
    <physiologicalReaction direction="left-to-right" evidence="8">
        <dbReference type="Rhea" id="RHEA:47509"/>
    </physiologicalReaction>
</comment>
<dbReference type="InterPro" id="IPR002347">
    <property type="entry name" value="SDR_fam"/>
</dbReference>
<dbReference type="PANTHER" id="PTHR42760">
    <property type="entry name" value="SHORT-CHAIN DEHYDROGENASES/REDUCTASES FAMILY MEMBER"/>
    <property type="match status" value="1"/>
</dbReference>
<reference evidence="11" key="2">
    <citation type="journal article" date="2021" name="PeerJ">
        <title>Extensive microbial diversity within the chicken gut microbiome revealed by metagenomics and culture.</title>
        <authorList>
            <person name="Gilroy R."/>
            <person name="Ravi A."/>
            <person name="Getino M."/>
            <person name="Pursley I."/>
            <person name="Horton D.L."/>
            <person name="Alikhan N.F."/>
            <person name="Baker D."/>
            <person name="Gharbi K."/>
            <person name="Hall N."/>
            <person name="Watson M."/>
            <person name="Adriaenssens E.M."/>
            <person name="Foster-Nyarko E."/>
            <person name="Jarju S."/>
            <person name="Secka A."/>
            <person name="Antonio M."/>
            <person name="Oren A."/>
            <person name="Chaudhuri R.R."/>
            <person name="La Ragione R."/>
            <person name="Hildebrand F."/>
            <person name="Pallen M.J."/>
        </authorList>
    </citation>
    <scope>NUCLEOTIDE SEQUENCE</scope>
    <source>
        <strain evidence="11">ChiHjej12B11-29160</strain>
    </source>
</reference>
<keyword evidence="4" id="KW-0753">Steroid metabolism</keyword>
<gene>
    <name evidence="11" type="ORF">IAD17_04415</name>
</gene>